<dbReference type="Gene3D" id="3.60.21.10">
    <property type="match status" value="1"/>
</dbReference>
<feature type="domain" description="LTD" evidence="2">
    <location>
        <begin position="367"/>
        <end position="504"/>
    </location>
</feature>
<evidence type="ECO:0000259" key="2">
    <source>
        <dbReference type="PROSITE" id="PS51841"/>
    </source>
</evidence>
<name>A0A841AR20_9MICO</name>
<dbReference type="Pfam" id="PF00149">
    <property type="entry name" value="Metallophos"/>
    <property type="match status" value="1"/>
</dbReference>
<dbReference type="Pfam" id="PF00932">
    <property type="entry name" value="LTD"/>
    <property type="match status" value="2"/>
</dbReference>
<protein>
    <recommendedName>
        <fullName evidence="2">LTD domain-containing protein</fullName>
    </recommendedName>
</protein>
<dbReference type="PROSITE" id="PS51841">
    <property type="entry name" value="LTD"/>
    <property type="match status" value="3"/>
</dbReference>
<accession>A0A841AR20</accession>
<dbReference type="GO" id="GO:0016787">
    <property type="term" value="F:hydrolase activity"/>
    <property type="evidence" value="ECO:0007669"/>
    <property type="project" value="InterPro"/>
</dbReference>
<keyword evidence="4" id="KW-1185">Reference proteome</keyword>
<feature type="signal peptide" evidence="1">
    <location>
        <begin position="1"/>
        <end position="28"/>
    </location>
</feature>
<evidence type="ECO:0000256" key="1">
    <source>
        <dbReference type="SAM" id="SignalP"/>
    </source>
</evidence>
<dbReference type="Proteomes" id="UP000536685">
    <property type="component" value="Unassembled WGS sequence"/>
</dbReference>
<dbReference type="PANTHER" id="PTHR43143:SF5">
    <property type="entry name" value="SECRETED PROTEIN"/>
    <property type="match status" value="1"/>
</dbReference>
<dbReference type="InterPro" id="IPR051918">
    <property type="entry name" value="STPP_CPPED1"/>
</dbReference>
<reference evidence="3 4" key="1">
    <citation type="submission" date="2020-08" db="EMBL/GenBank/DDBJ databases">
        <title>Sequencing the genomes of 1000 actinobacteria strains.</title>
        <authorList>
            <person name="Klenk H.-P."/>
        </authorList>
    </citation>
    <scope>NUCLEOTIDE SEQUENCE [LARGE SCALE GENOMIC DNA]</scope>
    <source>
        <strain evidence="3 4">DSM 105784</strain>
    </source>
</reference>
<feature type="domain" description="LTD" evidence="2">
    <location>
        <begin position="194"/>
        <end position="355"/>
    </location>
</feature>
<dbReference type="InterPro" id="IPR029052">
    <property type="entry name" value="Metallo-depent_PP-like"/>
</dbReference>
<dbReference type="InterPro" id="IPR036415">
    <property type="entry name" value="Lamin_tail_dom_sf"/>
</dbReference>
<dbReference type="RefSeq" id="WP_184237795.1">
    <property type="nucleotide sequence ID" value="NZ_JACHMJ010000001.1"/>
</dbReference>
<evidence type="ECO:0000313" key="3">
    <source>
        <dbReference type="EMBL" id="MBB5844033.1"/>
    </source>
</evidence>
<dbReference type="EMBL" id="JACHMJ010000001">
    <property type="protein sequence ID" value="MBB5844033.1"/>
    <property type="molecule type" value="Genomic_DNA"/>
</dbReference>
<dbReference type="Gene3D" id="2.60.40.1260">
    <property type="entry name" value="Lamin Tail domain"/>
    <property type="match status" value="2"/>
</dbReference>
<proteinExistence type="predicted"/>
<sequence>MRQRLIAALLVTAFATAGVITTPQPALAAAPGTGTVLFNELSNGGPRSDSDTFFELRNWGDTAVDLTGWSVYRCSVQGLRANVGRTEGDLGGVVLQPGEIVTVSKIGMPGDLHMSQPFSVLGFGLYLEGPDGALADAVGVYPNEPWPTESECTVGDNLTNSLNFAADESWQRVAATGDTGRDFVVATSTIGEQNATRETPRADTSVVISEIAASGPAAVDDEFVELENTSDETVDLGGWQVYRCTASGRLRPDTHELTVPDGTSLAPGERWVLGGPGFAGEADATYGRHLADVASGVLIQDSEGLLVDRVATSGYGDSACQDDDAKLPAVLDFVAGESYQLTDDGFVVAERTPGKRNRTVASSVFAESFAYDEEPGIAISEVATDPIDQLPADVSPNNFVELANYGETTVDIGGYEIRRCEVSGIRSREPQVTVPAGTELEPGETYLAARAGTAAAAGADATYDTSLNFLGAGVWIADDNGDRVDSLGAYAMNEMDQSLVTPSPCTKGVGMATFAPDRLLGETFQRTRFTGVDDDDFLVAAATPGELDQHEWVDPTLRVPTEVVEITPTVAAVETPSAGEPAAVLASFSGVSDGPLETRVGADETVGIEAPATDDAWAYPYQRFELDARDLAAGSTVEWRGSTVGRNEIQLSVWSAASSEWRLLDAGTELLSGELERGDLDDGTVTLLAQNGPRTGATLAAEPDGELETPGDYDLAISHITDTQYLSESYPAVYAELVSWIADNAEARDIAFATHTGDLVQNWVDPNQDDVRARREFERASAIQAILDDAGVPNSVLPGNHDNKRGVDNDLFNEYFGPSRYADAASYGGSIGEGDNSANYSTFEQAGAKFLMLSLPYAYGGDVIDWASDVVTSHPDHNVVVSTHEHVTPKSDLEDAHRSSSSRWVSNGQKLWDEVIAPNRNVVVVLSGHFHGLGQIRTENAGGIEGHDVVELLADYQEFRTHTGERATGFQRLLQIDLSSSTIAVDTLSVRLGASASFEYDYPQFKTDNGLSNSISNVRPWNVVAAGLQDRYTVDDDEFAASASFQYAKSVETGQITVTTPATDAASLQSSAGDDWARAVDPAA</sequence>
<gene>
    <name evidence="3" type="ORF">HD599_002356</name>
</gene>
<dbReference type="SUPFAM" id="SSF74853">
    <property type="entry name" value="Lamin A/C globular tail domain"/>
    <property type="match status" value="2"/>
</dbReference>
<dbReference type="PANTHER" id="PTHR43143">
    <property type="entry name" value="METALLOPHOSPHOESTERASE, CALCINEURIN SUPERFAMILY"/>
    <property type="match status" value="1"/>
</dbReference>
<evidence type="ECO:0000313" key="4">
    <source>
        <dbReference type="Proteomes" id="UP000536685"/>
    </source>
</evidence>
<dbReference type="AlphaFoldDB" id="A0A841AR20"/>
<feature type="chain" id="PRO_5032547746" description="LTD domain-containing protein" evidence="1">
    <location>
        <begin position="29"/>
        <end position="1084"/>
    </location>
</feature>
<dbReference type="InterPro" id="IPR001322">
    <property type="entry name" value="Lamin_tail_dom"/>
</dbReference>
<dbReference type="InterPro" id="IPR004843">
    <property type="entry name" value="Calcineurin-like_PHP"/>
</dbReference>
<keyword evidence="1" id="KW-0732">Signal</keyword>
<feature type="domain" description="LTD" evidence="2">
    <location>
        <begin position="22"/>
        <end position="142"/>
    </location>
</feature>
<organism evidence="3 4">
    <name type="scientific">Conyzicola lurida</name>
    <dbReference type="NCBI Taxonomy" id="1172621"/>
    <lineage>
        <taxon>Bacteria</taxon>
        <taxon>Bacillati</taxon>
        <taxon>Actinomycetota</taxon>
        <taxon>Actinomycetes</taxon>
        <taxon>Micrococcales</taxon>
        <taxon>Microbacteriaceae</taxon>
        <taxon>Conyzicola</taxon>
    </lineage>
</organism>
<dbReference type="SUPFAM" id="SSF56300">
    <property type="entry name" value="Metallo-dependent phosphatases"/>
    <property type="match status" value="1"/>
</dbReference>
<comment type="caution">
    <text evidence="3">The sequence shown here is derived from an EMBL/GenBank/DDBJ whole genome shotgun (WGS) entry which is preliminary data.</text>
</comment>